<keyword evidence="1" id="KW-0812">Transmembrane</keyword>
<keyword evidence="1" id="KW-1133">Transmembrane helix</keyword>
<reference evidence="2" key="2">
    <citation type="submission" date="2021-04" db="EMBL/GenBank/DDBJ databases">
        <authorList>
            <person name="Gilroy R."/>
        </authorList>
    </citation>
    <scope>NUCLEOTIDE SEQUENCE</scope>
    <source>
        <strain evidence="2">ChiSjej1B19-5720</strain>
    </source>
</reference>
<accession>A0A9D2LUC0</accession>
<name>A0A9D2LUC0_9FIRM</name>
<comment type="caution">
    <text evidence="2">The sequence shown here is derived from an EMBL/GenBank/DDBJ whole genome shotgun (WGS) entry which is preliminary data.</text>
</comment>
<evidence type="ECO:0000313" key="2">
    <source>
        <dbReference type="EMBL" id="HJB29363.1"/>
    </source>
</evidence>
<gene>
    <name evidence="2" type="ORF">IAA06_11295</name>
</gene>
<evidence type="ECO:0000256" key="1">
    <source>
        <dbReference type="SAM" id="Phobius"/>
    </source>
</evidence>
<reference evidence="2" key="1">
    <citation type="journal article" date="2021" name="PeerJ">
        <title>Extensive microbial diversity within the chicken gut microbiome revealed by metagenomics and culture.</title>
        <authorList>
            <person name="Gilroy R."/>
            <person name="Ravi A."/>
            <person name="Getino M."/>
            <person name="Pursley I."/>
            <person name="Horton D.L."/>
            <person name="Alikhan N.F."/>
            <person name="Baker D."/>
            <person name="Gharbi K."/>
            <person name="Hall N."/>
            <person name="Watson M."/>
            <person name="Adriaenssens E.M."/>
            <person name="Foster-Nyarko E."/>
            <person name="Jarju S."/>
            <person name="Secka A."/>
            <person name="Antonio M."/>
            <person name="Oren A."/>
            <person name="Chaudhuri R.R."/>
            <person name="La Ragione R."/>
            <person name="Hildebrand F."/>
            <person name="Pallen M.J."/>
        </authorList>
    </citation>
    <scope>NUCLEOTIDE SEQUENCE</scope>
    <source>
        <strain evidence="2">ChiSjej1B19-5720</strain>
    </source>
</reference>
<feature type="transmembrane region" description="Helical" evidence="1">
    <location>
        <begin position="72"/>
        <end position="94"/>
    </location>
</feature>
<dbReference type="Proteomes" id="UP000823842">
    <property type="component" value="Unassembled WGS sequence"/>
</dbReference>
<organism evidence="2 3">
    <name type="scientific">Candidatus Blautia faecavium</name>
    <dbReference type="NCBI Taxonomy" id="2838487"/>
    <lineage>
        <taxon>Bacteria</taxon>
        <taxon>Bacillati</taxon>
        <taxon>Bacillota</taxon>
        <taxon>Clostridia</taxon>
        <taxon>Lachnospirales</taxon>
        <taxon>Lachnospiraceae</taxon>
        <taxon>Blautia</taxon>
    </lineage>
</organism>
<sequence length="98" mass="11743">MEQELYVDRKYEFERQQSERLYTYWKLLMKEYAGSQDKNTLGNRINNVLEKESMIEKNIYSSLQKWEKRHPILGIIICTILGAVFLELLIQIIMNAIL</sequence>
<protein>
    <submittedName>
        <fullName evidence="2">Uncharacterized protein</fullName>
    </submittedName>
</protein>
<evidence type="ECO:0000313" key="3">
    <source>
        <dbReference type="Proteomes" id="UP000823842"/>
    </source>
</evidence>
<dbReference type="AlphaFoldDB" id="A0A9D2LUC0"/>
<dbReference type="EMBL" id="DWYZ01000210">
    <property type="protein sequence ID" value="HJB29363.1"/>
    <property type="molecule type" value="Genomic_DNA"/>
</dbReference>
<keyword evidence="1" id="KW-0472">Membrane</keyword>
<proteinExistence type="predicted"/>